<evidence type="ECO:0000256" key="1">
    <source>
        <dbReference type="SAM" id="Coils"/>
    </source>
</evidence>
<evidence type="ECO:0000313" key="6">
    <source>
        <dbReference type="Proteomes" id="UP000824013"/>
    </source>
</evidence>
<evidence type="ECO:0000259" key="3">
    <source>
        <dbReference type="Pfam" id="PF08401"/>
    </source>
</evidence>
<feature type="domain" description="N-terminal" evidence="3">
    <location>
        <begin position="21"/>
        <end position="116"/>
    </location>
</feature>
<reference evidence="5" key="1">
    <citation type="journal article" date="2021" name="PeerJ">
        <title>Extensive microbial diversity within the chicken gut microbiome revealed by metagenomics and culture.</title>
        <authorList>
            <person name="Gilroy R."/>
            <person name="Ravi A."/>
            <person name="Getino M."/>
            <person name="Pursley I."/>
            <person name="Horton D.L."/>
            <person name="Alikhan N.F."/>
            <person name="Baker D."/>
            <person name="Gharbi K."/>
            <person name="Hall N."/>
            <person name="Watson M."/>
            <person name="Adriaenssens E.M."/>
            <person name="Foster-Nyarko E."/>
            <person name="Jarju S."/>
            <person name="Secka A."/>
            <person name="Antonio M."/>
            <person name="Oren A."/>
            <person name="Chaudhuri R.R."/>
            <person name="La Ragione R."/>
            <person name="Hildebrand F."/>
            <person name="Pallen M.J."/>
        </authorList>
    </citation>
    <scope>NUCLEOTIDE SEQUENCE</scope>
    <source>
        <strain evidence="5">3204</strain>
    </source>
</reference>
<organism evidence="5 6">
    <name type="scientific">Candidatus Companilactobacillus pullicola</name>
    <dbReference type="NCBI Taxonomy" id="2838523"/>
    <lineage>
        <taxon>Bacteria</taxon>
        <taxon>Bacillati</taxon>
        <taxon>Bacillota</taxon>
        <taxon>Bacilli</taxon>
        <taxon>Lactobacillales</taxon>
        <taxon>Lactobacillaceae</taxon>
        <taxon>Companilactobacillus</taxon>
    </lineage>
</organism>
<accession>A0A9D1ZK98</accession>
<feature type="domain" description="IrrE N-terminal-like" evidence="2">
    <location>
        <begin position="185"/>
        <end position="264"/>
    </location>
</feature>
<dbReference type="Pfam" id="PF13154">
    <property type="entry name" value="DUF3991"/>
    <property type="match status" value="1"/>
</dbReference>
<dbReference type="Pfam" id="PF13155">
    <property type="entry name" value="Toprim_2"/>
    <property type="match status" value="1"/>
</dbReference>
<dbReference type="Proteomes" id="UP000824013">
    <property type="component" value="Unassembled WGS sequence"/>
</dbReference>
<dbReference type="SUPFAM" id="SSF57783">
    <property type="entry name" value="Zinc beta-ribbon"/>
    <property type="match status" value="1"/>
</dbReference>
<feature type="coiled-coil region" evidence="1">
    <location>
        <begin position="328"/>
        <end position="355"/>
    </location>
</feature>
<feature type="domain" description="DUF3991" evidence="4">
    <location>
        <begin position="461"/>
        <end position="539"/>
    </location>
</feature>
<protein>
    <submittedName>
        <fullName evidence="5">DUF3991 domain-containing protein</fullName>
    </submittedName>
</protein>
<name>A0A9D1ZK98_9LACO</name>
<comment type="caution">
    <text evidence="5">The sequence shown here is derived from an EMBL/GenBank/DDBJ whole genome shotgun (WGS) entry which is preliminary data.</text>
</comment>
<dbReference type="GO" id="GO:0008270">
    <property type="term" value="F:zinc ion binding"/>
    <property type="evidence" value="ECO:0007669"/>
    <property type="project" value="InterPro"/>
</dbReference>
<reference evidence="5" key="2">
    <citation type="submission" date="2021-04" db="EMBL/GenBank/DDBJ databases">
        <authorList>
            <person name="Gilroy R."/>
        </authorList>
    </citation>
    <scope>NUCLEOTIDE SEQUENCE</scope>
    <source>
        <strain evidence="5">3204</strain>
    </source>
</reference>
<dbReference type="InterPro" id="IPR036977">
    <property type="entry name" value="DNA_primase_Znf_CHC2"/>
</dbReference>
<dbReference type="InterPro" id="IPR013610">
    <property type="entry name" value="ArdC_N"/>
</dbReference>
<dbReference type="GO" id="GO:0003697">
    <property type="term" value="F:single-stranded DNA binding"/>
    <property type="evidence" value="ECO:0007669"/>
    <property type="project" value="InterPro"/>
</dbReference>
<dbReference type="Gene3D" id="3.90.580.10">
    <property type="entry name" value="Zinc finger, CHC2-type domain"/>
    <property type="match status" value="1"/>
</dbReference>
<dbReference type="InterPro" id="IPR025054">
    <property type="entry name" value="DUF3991"/>
</dbReference>
<dbReference type="Pfam" id="PF08401">
    <property type="entry name" value="ArdcN"/>
    <property type="match status" value="1"/>
</dbReference>
<evidence type="ECO:0000259" key="2">
    <source>
        <dbReference type="Pfam" id="PF06114"/>
    </source>
</evidence>
<dbReference type="GO" id="GO:0006260">
    <property type="term" value="P:DNA replication"/>
    <property type="evidence" value="ECO:0007669"/>
    <property type="project" value="InterPro"/>
</dbReference>
<sequence length="721" mass="84457">MRKQKMNWSERQTEIKQFTKEALEEVRKYVEKPEQTLEMADFMAQFPNYSFKNVALIKHQFKGATAVAGYKELAKKGFPVRKGERGIRILAPVPYQYILDQKGKRKSKRYWSKEEKAKIDRGEIKVKDDVWYRNVYVFDISQTNAKPEDLPDIFPNRPYSYDYTQVRNRQSLYDALVEFSKTNGVPVKVVSLDEWNGQRFGTAKGVFSQSQKGKQIMLSPRLNDDEKIPVLIHEITHSILHNEQQQSKRDKPLNTIQKEFQAELSSYVIAKHYGIDTKKQAIPYIDSWTNNLKEISKEDQIRDINEAQKVSRQITNQIDAKLFAQQEQKQANSQKKETTANYQKFKDQIEKAKNADIVEVIERAGFHLKKESRNQYRGVEHDSLVIDVAKNRYYFNSQKLKGDPISFAQKVIGIDDFKQAVNFVNGLDVDIKKVKTKPQVKKPFEYHQEYEAPTTKQAKDYLINERKIDKRVVDIFIEKGLIRQDKRKNVLFIWEDQKGQIKGCSEQGTIHTDKLKRGYWKKIQANSTEGQGFNYLQGKPENLKFFESPIDMLSYISINQGQGKLNNTWLISMDGLKDEVLNHYFKEANQQCEIKSFNLCVDNDQGGDRFAKKYTPFEFQQGEKKVPIERESPAKPFEIKTDKWDWNNERQYEVKQQQASKYTSIENVEKSLGKFVQSNHLEKNKFSEKENQKTAEQNLKKFIVKNKLKVSNKPSEQQLNR</sequence>
<gene>
    <name evidence="5" type="ORF">H9820_00165</name>
</gene>
<dbReference type="AlphaFoldDB" id="A0A9D1ZK98"/>
<evidence type="ECO:0000259" key="4">
    <source>
        <dbReference type="Pfam" id="PF13154"/>
    </source>
</evidence>
<dbReference type="InterPro" id="IPR010359">
    <property type="entry name" value="IrrE_HExxH"/>
</dbReference>
<dbReference type="Pfam" id="PF06114">
    <property type="entry name" value="Peptidase_M78"/>
    <property type="match status" value="1"/>
</dbReference>
<evidence type="ECO:0000313" key="5">
    <source>
        <dbReference type="EMBL" id="HIY91340.1"/>
    </source>
</evidence>
<keyword evidence="1" id="KW-0175">Coiled coil</keyword>
<dbReference type="EMBL" id="DXCM01000002">
    <property type="protein sequence ID" value="HIY91340.1"/>
    <property type="molecule type" value="Genomic_DNA"/>
</dbReference>
<proteinExistence type="predicted"/>